<evidence type="ECO:0000256" key="1">
    <source>
        <dbReference type="ARBA" id="ARBA00023027"/>
    </source>
</evidence>
<dbReference type="PRINTS" id="PR01713">
    <property type="entry name" value="NUCEPIMERASE"/>
</dbReference>
<dbReference type="OrthoDB" id="9801785at2"/>
<dbReference type="RefSeq" id="WP_010264949.1">
    <property type="nucleotide sequence ID" value="NZ_CAEG01000015.1"/>
</dbReference>
<dbReference type="Pfam" id="PF01370">
    <property type="entry name" value="Epimerase"/>
    <property type="match status" value="1"/>
</dbReference>
<evidence type="ECO:0000313" key="3">
    <source>
        <dbReference type="EMBL" id="SEA89010.1"/>
    </source>
</evidence>
<dbReference type="Gene3D" id="3.40.50.720">
    <property type="entry name" value="NAD(P)-binding Rossmann-like Domain"/>
    <property type="match status" value="1"/>
</dbReference>
<dbReference type="SUPFAM" id="SSF51735">
    <property type="entry name" value="NAD(P)-binding Rossmann-fold domains"/>
    <property type="match status" value="1"/>
</dbReference>
<sequence>MKILVTGSAGFIGFYLAKRLLDRGDQVIGLDNLNSYYDVELKYARLRETGIERNRIIPGEAVPSVKYPAYRFYVLELENRIAVEKLFSTEKPDIVINLAAQAGVRYSLENPHTYVDSNVVGFVNLLECCRQARIGHLIYASSSSVYGRNDKVPFSEEDRVDYPVSLYAATKRAGELMAAVYSSLYHLPTTGLRFFTVYGPWGRPDMAPMLFAKAILSGNPIKVFNNGNLSRDFTYIDDIITNVLSVIDKGPDAQEPAAIYNIGCGHPVSLTDFIGVLETALGKQACKEMFPMQKGDVYQTYADMTRFKKTFGSRSATSLEEGIPKFVDWYVTHKDLVL</sequence>
<reference evidence="3 4" key="1">
    <citation type="submission" date="2016-10" db="EMBL/GenBank/DDBJ databases">
        <authorList>
            <person name="de Groot N.N."/>
        </authorList>
    </citation>
    <scope>NUCLEOTIDE SEQUENCE [LARGE SCALE GENOMIC DNA]</scope>
    <source>
        <strain evidence="3 4">DSM 25383</strain>
    </source>
</reference>
<dbReference type="InterPro" id="IPR036291">
    <property type="entry name" value="NAD(P)-bd_dom_sf"/>
</dbReference>
<dbReference type="Proteomes" id="UP000183253">
    <property type="component" value="Unassembled WGS sequence"/>
</dbReference>
<evidence type="ECO:0000313" key="4">
    <source>
        <dbReference type="Proteomes" id="UP000183253"/>
    </source>
</evidence>
<name>A0A1H4EWJ7_9BACT</name>
<dbReference type="PANTHER" id="PTHR43574">
    <property type="entry name" value="EPIMERASE-RELATED"/>
    <property type="match status" value="1"/>
</dbReference>
<dbReference type="AlphaFoldDB" id="A0A1H4EWJ7"/>
<dbReference type="EMBL" id="FNRI01000008">
    <property type="protein sequence ID" value="SEA89010.1"/>
    <property type="molecule type" value="Genomic_DNA"/>
</dbReference>
<accession>A0A1H4EWJ7</accession>
<feature type="domain" description="NAD-dependent epimerase/dehydratase" evidence="2">
    <location>
        <begin position="3"/>
        <end position="263"/>
    </location>
</feature>
<keyword evidence="4" id="KW-1185">Reference proteome</keyword>
<proteinExistence type="predicted"/>
<protein>
    <submittedName>
        <fullName evidence="3">UDP-glucuronate 4-epimerase</fullName>
    </submittedName>
</protein>
<dbReference type="InterPro" id="IPR001509">
    <property type="entry name" value="Epimerase_deHydtase"/>
</dbReference>
<keyword evidence="1" id="KW-0520">NAD</keyword>
<organism evidence="3 4">
    <name type="scientific">Alistipes timonensis JC136</name>
    <dbReference type="NCBI Taxonomy" id="1033731"/>
    <lineage>
        <taxon>Bacteria</taxon>
        <taxon>Pseudomonadati</taxon>
        <taxon>Bacteroidota</taxon>
        <taxon>Bacteroidia</taxon>
        <taxon>Bacteroidales</taxon>
        <taxon>Rikenellaceae</taxon>
        <taxon>Alistipes</taxon>
    </lineage>
</organism>
<evidence type="ECO:0000259" key="2">
    <source>
        <dbReference type="Pfam" id="PF01370"/>
    </source>
</evidence>
<gene>
    <name evidence="3" type="ORF">SAMN05444145_108107</name>
</gene>
<dbReference type="STRING" id="1033731.SAMN05444145_108107"/>